<organism evidence="1 2">
    <name type="scientific">Pristionchus entomophagus</name>
    <dbReference type="NCBI Taxonomy" id="358040"/>
    <lineage>
        <taxon>Eukaryota</taxon>
        <taxon>Metazoa</taxon>
        <taxon>Ecdysozoa</taxon>
        <taxon>Nematoda</taxon>
        <taxon>Chromadorea</taxon>
        <taxon>Rhabditida</taxon>
        <taxon>Rhabditina</taxon>
        <taxon>Diplogasteromorpha</taxon>
        <taxon>Diplogasteroidea</taxon>
        <taxon>Neodiplogasteridae</taxon>
        <taxon>Pristionchus</taxon>
    </lineage>
</organism>
<keyword evidence="2" id="KW-1185">Reference proteome</keyword>
<gene>
    <name evidence="1" type="ORF">PENTCL1PPCAC_29581</name>
</gene>
<dbReference type="AlphaFoldDB" id="A0AAV5UM68"/>
<sequence length="186" mass="20816">MRLVSLDALDVVDSLLHLLRALISSIECLPSRGVFEEPHRDDRVLFISCESMIDSRREEQQISLRHGNAHPAILECTNIEVSRSFHDESHFGIGVEMLLEEDCKLLLIIRHGGRVDLDYVSVLHSDVLGVLLYCFLPGARHVHLVGKASGRLQILDGEGSITCAKRFLLEVPWRYLLHEVGIGGCA</sequence>
<name>A0AAV5UM68_9BILA</name>
<comment type="caution">
    <text evidence="1">The sequence shown here is derived from an EMBL/GenBank/DDBJ whole genome shotgun (WGS) entry which is preliminary data.</text>
</comment>
<accession>A0AAV5UM68</accession>
<reference evidence="1" key="1">
    <citation type="submission" date="2023-10" db="EMBL/GenBank/DDBJ databases">
        <title>Genome assembly of Pristionchus species.</title>
        <authorList>
            <person name="Yoshida K."/>
            <person name="Sommer R.J."/>
        </authorList>
    </citation>
    <scope>NUCLEOTIDE SEQUENCE</scope>
    <source>
        <strain evidence="1">RS0144</strain>
    </source>
</reference>
<dbReference type="EMBL" id="BTSX01000006">
    <property type="protein sequence ID" value="GMT07407.1"/>
    <property type="molecule type" value="Genomic_DNA"/>
</dbReference>
<evidence type="ECO:0000313" key="1">
    <source>
        <dbReference type="EMBL" id="GMT07407.1"/>
    </source>
</evidence>
<protein>
    <submittedName>
        <fullName evidence="1">Uncharacterized protein</fullName>
    </submittedName>
</protein>
<evidence type="ECO:0000313" key="2">
    <source>
        <dbReference type="Proteomes" id="UP001432027"/>
    </source>
</evidence>
<dbReference type="Proteomes" id="UP001432027">
    <property type="component" value="Unassembled WGS sequence"/>
</dbReference>
<proteinExistence type="predicted"/>
<feature type="non-terminal residue" evidence="1">
    <location>
        <position position="186"/>
    </location>
</feature>